<keyword evidence="6" id="KW-1185">Reference proteome</keyword>
<dbReference type="Proteomes" id="UP001240236">
    <property type="component" value="Unassembled WGS sequence"/>
</dbReference>
<gene>
    <name evidence="5" type="ORF">J2S42_004671</name>
</gene>
<dbReference type="InterPro" id="IPR000836">
    <property type="entry name" value="PRTase_dom"/>
</dbReference>
<dbReference type="InterPro" id="IPR029057">
    <property type="entry name" value="PRTase-like"/>
</dbReference>
<keyword evidence="3" id="KW-0812">Transmembrane</keyword>
<accession>A0AAE3W315</accession>
<dbReference type="SUPFAM" id="SSF53271">
    <property type="entry name" value="PRTase-like"/>
    <property type="match status" value="1"/>
</dbReference>
<keyword evidence="2" id="KW-0808">Transferase</keyword>
<evidence type="ECO:0000259" key="4">
    <source>
        <dbReference type="Pfam" id="PF00156"/>
    </source>
</evidence>
<feature type="domain" description="Phosphoribosyltransferase" evidence="4">
    <location>
        <begin position="37"/>
        <end position="163"/>
    </location>
</feature>
<dbReference type="CDD" id="cd06223">
    <property type="entry name" value="PRTases_typeI"/>
    <property type="match status" value="1"/>
</dbReference>
<protein>
    <submittedName>
        <fullName evidence="5">Hypoxanthine phosphoribosyltransferase</fullName>
    </submittedName>
</protein>
<keyword evidence="1 5" id="KW-0328">Glycosyltransferase</keyword>
<dbReference type="RefSeq" id="WP_307242389.1">
    <property type="nucleotide sequence ID" value="NZ_JAUSUZ010000001.1"/>
</dbReference>
<reference evidence="5 6" key="1">
    <citation type="submission" date="2023-07" db="EMBL/GenBank/DDBJ databases">
        <title>Sequencing the genomes of 1000 actinobacteria strains.</title>
        <authorList>
            <person name="Klenk H.-P."/>
        </authorList>
    </citation>
    <scope>NUCLEOTIDE SEQUENCE [LARGE SCALE GENOMIC DNA]</scope>
    <source>
        <strain evidence="5 6">DSM 44709</strain>
    </source>
</reference>
<dbReference type="Gene3D" id="3.40.50.2020">
    <property type="match status" value="1"/>
</dbReference>
<evidence type="ECO:0000313" key="6">
    <source>
        <dbReference type="Proteomes" id="UP001240236"/>
    </source>
</evidence>
<dbReference type="PANTHER" id="PTHR43363:SF1">
    <property type="entry name" value="HYPOXANTHINE-GUANINE PHOSPHORIBOSYLTRANSFERASE"/>
    <property type="match status" value="1"/>
</dbReference>
<keyword evidence="3" id="KW-1133">Transmembrane helix</keyword>
<dbReference type="PANTHER" id="PTHR43363">
    <property type="entry name" value="HYPOXANTHINE PHOSPHORIBOSYLTRANSFERASE"/>
    <property type="match status" value="1"/>
</dbReference>
<dbReference type="EMBL" id="JAUSUZ010000001">
    <property type="protein sequence ID" value="MDQ0368002.1"/>
    <property type="molecule type" value="Genomic_DNA"/>
</dbReference>
<comment type="caution">
    <text evidence="5">The sequence shown here is derived from an EMBL/GenBank/DDBJ whole genome shotgun (WGS) entry which is preliminary data.</text>
</comment>
<dbReference type="GO" id="GO:0016757">
    <property type="term" value="F:glycosyltransferase activity"/>
    <property type="evidence" value="ECO:0007669"/>
    <property type="project" value="UniProtKB-KW"/>
</dbReference>
<name>A0AAE3W315_9ACTN</name>
<evidence type="ECO:0000256" key="3">
    <source>
        <dbReference type="SAM" id="Phobius"/>
    </source>
</evidence>
<evidence type="ECO:0000256" key="2">
    <source>
        <dbReference type="ARBA" id="ARBA00022679"/>
    </source>
</evidence>
<dbReference type="AlphaFoldDB" id="A0AAE3W315"/>
<organism evidence="5 6">
    <name type="scientific">Catenuloplanes indicus</name>
    <dbReference type="NCBI Taxonomy" id="137267"/>
    <lineage>
        <taxon>Bacteria</taxon>
        <taxon>Bacillati</taxon>
        <taxon>Actinomycetota</taxon>
        <taxon>Actinomycetes</taxon>
        <taxon>Micromonosporales</taxon>
        <taxon>Micromonosporaceae</taxon>
        <taxon>Catenuloplanes</taxon>
    </lineage>
</organism>
<evidence type="ECO:0000256" key="1">
    <source>
        <dbReference type="ARBA" id="ARBA00022676"/>
    </source>
</evidence>
<evidence type="ECO:0000313" key="5">
    <source>
        <dbReference type="EMBL" id="MDQ0368002.1"/>
    </source>
</evidence>
<sequence>MAVANLVFTIISSVAAVLTVLLSVRFVRERNRPSWRIVEQTMKESLAEIRRSGFDPDVIVGVGRGGAIVAGMLAGNLGHRPLFVIDTVLEKNDGVSEARIRYPDVMPSLAGKRILVAVGELYSGEDLKVAVKAVREQSPASVKTFSLFSHPATGIKPDFCGHETKQPLSAPWRMSEEYRVRRL</sequence>
<keyword evidence="3" id="KW-0472">Membrane</keyword>
<feature type="transmembrane region" description="Helical" evidence="3">
    <location>
        <begin position="6"/>
        <end position="27"/>
    </location>
</feature>
<proteinExistence type="predicted"/>
<dbReference type="Pfam" id="PF00156">
    <property type="entry name" value="Pribosyltran"/>
    <property type="match status" value="1"/>
</dbReference>